<sequence length="121" mass="12729">MLYQLVLTLKFLGAMGYAGGLVASFVAADPRERKRAVHSIASPSLLATWCAGYALAALGGFRMSELWVVGGLALSVGSNVILVYCVSRDKRGHGAFSCAALPLAGVVALMVLKPTWAQVFQ</sequence>
<comment type="caution">
    <text evidence="2">The sequence shown here is derived from an EMBL/GenBank/DDBJ whole genome shotgun (WGS) entry which is preliminary data.</text>
</comment>
<organism evidence="2 3">
    <name type="scientific">Sorangium cellulosum</name>
    <name type="common">Polyangium cellulosum</name>
    <dbReference type="NCBI Taxonomy" id="56"/>
    <lineage>
        <taxon>Bacteria</taxon>
        <taxon>Pseudomonadati</taxon>
        <taxon>Myxococcota</taxon>
        <taxon>Polyangia</taxon>
        <taxon>Polyangiales</taxon>
        <taxon>Polyangiaceae</taxon>
        <taxon>Sorangium</taxon>
    </lineage>
</organism>
<dbReference type="EMBL" id="JEMA01000656">
    <property type="protein sequence ID" value="KYF67380.1"/>
    <property type="molecule type" value="Genomic_DNA"/>
</dbReference>
<reference evidence="2 3" key="1">
    <citation type="submission" date="2014-02" db="EMBL/GenBank/DDBJ databases">
        <title>The small core and large imbalanced accessory genome model reveals a collaborative survival strategy of Sorangium cellulosum strains in nature.</title>
        <authorList>
            <person name="Han K."/>
            <person name="Peng R."/>
            <person name="Blom J."/>
            <person name="Li Y.-Z."/>
        </authorList>
    </citation>
    <scope>NUCLEOTIDE SEQUENCE [LARGE SCALE GENOMIC DNA]</scope>
    <source>
        <strain evidence="2 3">So0008-312</strain>
    </source>
</reference>
<evidence type="ECO:0000256" key="1">
    <source>
        <dbReference type="SAM" id="Phobius"/>
    </source>
</evidence>
<feature type="transmembrane region" description="Helical" evidence="1">
    <location>
        <begin position="67"/>
        <end position="87"/>
    </location>
</feature>
<keyword evidence="1" id="KW-0812">Transmembrane</keyword>
<keyword evidence="1" id="KW-1133">Transmembrane helix</keyword>
<feature type="transmembrane region" description="Helical" evidence="1">
    <location>
        <begin position="6"/>
        <end position="28"/>
    </location>
</feature>
<name>A0A150QHH4_SORCE</name>
<feature type="transmembrane region" description="Helical" evidence="1">
    <location>
        <begin position="40"/>
        <end position="61"/>
    </location>
</feature>
<dbReference type="Proteomes" id="UP000075260">
    <property type="component" value="Unassembled WGS sequence"/>
</dbReference>
<feature type="transmembrane region" description="Helical" evidence="1">
    <location>
        <begin position="94"/>
        <end position="112"/>
    </location>
</feature>
<dbReference type="OrthoDB" id="5520515at2"/>
<evidence type="ECO:0000313" key="3">
    <source>
        <dbReference type="Proteomes" id="UP000075260"/>
    </source>
</evidence>
<accession>A0A150QHH4</accession>
<gene>
    <name evidence="2" type="ORF">BE15_11200</name>
</gene>
<evidence type="ECO:0000313" key="2">
    <source>
        <dbReference type="EMBL" id="KYF67380.1"/>
    </source>
</evidence>
<proteinExistence type="predicted"/>
<protein>
    <submittedName>
        <fullName evidence="2">Uncharacterized protein</fullName>
    </submittedName>
</protein>
<keyword evidence="1" id="KW-0472">Membrane</keyword>
<dbReference type="AlphaFoldDB" id="A0A150QHH4"/>